<name>A0ACC0DLL3_9PEZI</name>
<reference evidence="1 2" key="1">
    <citation type="journal article" date="2022" name="New Phytol.">
        <title>Ecological generalism drives hyperdiversity of secondary metabolite gene clusters in xylarialean endophytes.</title>
        <authorList>
            <person name="Franco M.E.E."/>
            <person name="Wisecaver J.H."/>
            <person name="Arnold A.E."/>
            <person name="Ju Y.M."/>
            <person name="Slot J.C."/>
            <person name="Ahrendt S."/>
            <person name="Moore L.P."/>
            <person name="Eastman K.E."/>
            <person name="Scott K."/>
            <person name="Konkel Z."/>
            <person name="Mondo S.J."/>
            <person name="Kuo A."/>
            <person name="Hayes R.D."/>
            <person name="Haridas S."/>
            <person name="Andreopoulos B."/>
            <person name="Riley R."/>
            <person name="LaButti K."/>
            <person name="Pangilinan J."/>
            <person name="Lipzen A."/>
            <person name="Amirebrahimi M."/>
            <person name="Yan J."/>
            <person name="Adam C."/>
            <person name="Keymanesh K."/>
            <person name="Ng V."/>
            <person name="Louie K."/>
            <person name="Northen T."/>
            <person name="Drula E."/>
            <person name="Henrissat B."/>
            <person name="Hsieh H.M."/>
            <person name="Youens-Clark K."/>
            <person name="Lutzoni F."/>
            <person name="Miadlikowska J."/>
            <person name="Eastwood D.C."/>
            <person name="Hamelin R.C."/>
            <person name="Grigoriev I.V."/>
            <person name="U'Ren J.M."/>
        </authorList>
    </citation>
    <scope>NUCLEOTIDE SEQUENCE [LARGE SCALE GENOMIC DNA]</scope>
    <source>
        <strain evidence="1 2">ER1909</strain>
    </source>
</reference>
<dbReference type="EMBL" id="MU394280">
    <property type="protein sequence ID" value="KAI6093583.1"/>
    <property type="molecule type" value="Genomic_DNA"/>
</dbReference>
<evidence type="ECO:0000313" key="1">
    <source>
        <dbReference type="EMBL" id="KAI6093583.1"/>
    </source>
</evidence>
<accession>A0ACC0DLL3</accession>
<evidence type="ECO:0000313" key="2">
    <source>
        <dbReference type="Proteomes" id="UP001497680"/>
    </source>
</evidence>
<keyword evidence="2" id="KW-1185">Reference proteome</keyword>
<gene>
    <name evidence="1" type="ORF">F4821DRAFT_2140</name>
</gene>
<organism evidence="1 2">
    <name type="scientific">Hypoxylon rubiginosum</name>
    <dbReference type="NCBI Taxonomy" id="110542"/>
    <lineage>
        <taxon>Eukaryota</taxon>
        <taxon>Fungi</taxon>
        <taxon>Dikarya</taxon>
        <taxon>Ascomycota</taxon>
        <taxon>Pezizomycotina</taxon>
        <taxon>Sordariomycetes</taxon>
        <taxon>Xylariomycetidae</taxon>
        <taxon>Xylariales</taxon>
        <taxon>Hypoxylaceae</taxon>
        <taxon>Hypoxylon</taxon>
    </lineage>
</organism>
<sequence length="473" mass="51073">MSVFSLIKRGRAQAKEHNSKKVEKAKDEAVKLPYQHVVTHAALDALSGAPSGWKDTDRARIMEQNRRRNAMAASEGNLAGLPRVGSSLSYVSYASVHPNPVVPLPKNYSYSSIPSSWREQWGSPRDGHDYFGQPKSSKGKEAEYIHPLAASVSRSSPTQTSAVSSKGVSLSGSSGNSNSSDDELELGNKTTNHRPANDNHQPSFVQKGPSSSETSNRAPMTSSRPTVEAPAKTDRHYPPPAQSTYFSAPRPLNRRALSSDTSIRHISTASGRPNSTASLSAPGNFSSASSIDSIGLAIAPPMPPYAMTRGPGRPIKESYTPERAHDRVATTTVTPSPAQSRVSTEQRRTSLEIIAATLSGHSIVPPSAPAHRKRRRLSKSRHPNSDDSGVKISIDTVRPDRPGTAADSVTTIESSRVGRTTQQKKPGEVIVTPVSESERRTARKLSKNPEAKPNQKSRWPFRFGHKSPVVTAH</sequence>
<comment type="caution">
    <text evidence="1">The sequence shown here is derived from an EMBL/GenBank/DDBJ whole genome shotgun (WGS) entry which is preliminary data.</text>
</comment>
<protein>
    <submittedName>
        <fullName evidence="1">Uncharacterized protein</fullName>
    </submittedName>
</protein>
<proteinExistence type="predicted"/>
<dbReference type="Proteomes" id="UP001497680">
    <property type="component" value="Unassembled WGS sequence"/>
</dbReference>